<dbReference type="Proteomes" id="UP000007798">
    <property type="component" value="Unassembled WGS sequence"/>
</dbReference>
<dbReference type="AlphaFoldDB" id="A0A0Q9WZC6"/>
<gene>
    <name evidence="2" type="primary">Dwil\GK27915</name>
    <name evidence="2" type="ORF">Dwil_GK27915</name>
</gene>
<dbReference type="OrthoDB" id="7861362at2759"/>
<dbReference type="FunCoup" id="A0A0Q9WZC6">
    <property type="interactions" value="4"/>
</dbReference>
<dbReference type="InParanoid" id="A0A0Q9WZC6"/>
<feature type="region of interest" description="Disordered" evidence="1">
    <location>
        <begin position="273"/>
        <end position="318"/>
    </location>
</feature>
<sequence length="376" mass="43800">MYACCHGCNLRCNPCFRPPSLTHRQHERLRMIDDHRWLQRCTKKICSRCTKEDDSKHLCSCSCRRNQNLVEALSYLFRCPIYYMLSSLFKLAYQQIQPMKRFARDRKWDVMLHVKAPYTEFNDLEIYDSMYDRCGVHIDPLDFNNISKVVRMMFLNSILSLDQRKCLIGMLESLNERAIYRVNLERLLETLKNVSLKELVCSILDQDRQAASFYNAQMCKELCALYQRVTTTDKNMIIKRRKYRKLKKSDKDLELSKKPVRKMANTQLYCVRKPTEPEGSPRATGTPGVGNRHDRYSKTGASNTKVGNIPGMGVSTHQEKARNRLNRVITLKTASEKSDTRRLSRGSRITGLSRRRQKAEVTGPGMRMQDFIVVVS</sequence>
<evidence type="ECO:0000313" key="2">
    <source>
        <dbReference type="EMBL" id="KRF97515.1"/>
    </source>
</evidence>
<dbReference type="EMBL" id="CH963738">
    <property type="protein sequence ID" value="KRF97515.1"/>
    <property type="molecule type" value="Genomic_DNA"/>
</dbReference>
<keyword evidence="3" id="KW-1185">Reference proteome</keyword>
<proteinExistence type="predicted"/>
<feature type="region of interest" description="Disordered" evidence="1">
    <location>
        <begin position="335"/>
        <end position="358"/>
    </location>
</feature>
<protein>
    <submittedName>
        <fullName evidence="2">Uncharacterized protein</fullName>
    </submittedName>
</protein>
<accession>A0A0Q9WZC6</accession>
<evidence type="ECO:0000313" key="3">
    <source>
        <dbReference type="Proteomes" id="UP000007798"/>
    </source>
</evidence>
<reference evidence="2 3" key="1">
    <citation type="journal article" date="2007" name="Nature">
        <title>Evolution of genes and genomes on the Drosophila phylogeny.</title>
        <authorList>
            <consortium name="Drosophila 12 Genomes Consortium"/>
            <person name="Clark A.G."/>
            <person name="Eisen M.B."/>
            <person name="Smith D.R."/>
            <person name="Bergman C.M."/>
            <person name="Oliver B."/>
            <person name="Markow T.A."/>
            <person name="Kaufman T.C."/>
            <person name="Kellis M."/>
            <person name="Gelbart W."/>
            <person name="Iyer V.N."/>
            <person name="Pollard D.A."/>
            <person name="Sackton T.B."/>
            <person name="Larracuente A.M."/>
            <person name="Singh N.D."/>
            <person name="Abad J.P."/>
            <person name="Abt D.N."/>
            <person name="Adryan B."/>
            <person name="Aguade M."/>
            <person name="Akashi H."/>
            <person name="Anderson W.W."/>
            <person name="Aquadro C.F."/>
            <person name="Ardell D.H."/>
            <person name="Arguello R."/>
            <person name="Artieri C.G."/>
            <person name="Barbash D.A."/>
            <person name="Barker D."/>
            <person name="Barsanti P."/>
            <person name="Batterham P."/>
            <person name="Batzoglou S."/>
            <person name="Begun D."/>
            <person name="Bhutkar A."/>
            <person name="Blanco E."/>
            <person name="Bosak S.A."/>
            <person name="Bradley R.K."/>
            <person name="Brand A.D."/>
            <person name="Brent M.R."/>
            <person name="Brooks A.N."/>
            <person name="Brown R.H."/>
            <person name="Butlin R.K."/>
            <person name="Caggese C."/>
            <person name="Calvi B.R."/>
            <person name="Bernardo de Carvalho A."/>
            <person name="Caspi A."/>
            <person name="Castrezana S."/>
            <person name="Celniker S.E."/>
            <person name="Chang J.L."/>
            <person name="Chapple C."/>
            <person name="Chatterji S."/>
            <person name="Chinwalla A."/>
            <person name="Civetta A."/>
            <person name="Clifton S.W."/>
            <person name="Comeron J.M."/>
            <person name="Costello J.C."/>
            <person name="Coyne J.A."/>
            <person name="Daub J."/>
            <person name="David R.G."/>
            <person name="Delcher A.L."/>
            <person name="Delehaunty K."/>
            <person name="Do C.B."/>
            <person name="Ebling H."/>
            <person name="Edwards K."/>
            <person name="Eickbush T."/>
            <person name="Evans J.D."/>
            <person name="Filipski A."/>
            <person name="Findeiss S."/>
            <person name="Freyhult E."/>
            <person name="Fulton L."/>
            <person name="Fulton R."/>
            <person name="Garcia A.C."/>
            <person name="Gardiner A."/>
            <person name="Garfield D.A."/>
            <person name="Garvin B.E."/>
            <person name="Gibson G."/>
            <person name="Gilbert D."/>
            <person name="Gnerre S."/>
            <person name="Godfrey J."/>
            <person name="Good R."/>
            <person name="Gotea V."/>
            <person name="Gravely B."/>
            <person name="Greenberg A.J."/>
            <person name="Griffiths-Jones S."/>
            <person name="Gross S."/>
            <person name="Guigo R."/>
            <person name="Gustafson E.A."/>
            <person name="Haerty W."/>
            <person name="Hahn M.W."/>
            <person name="Halligan D.L."/>
            <person name="Halpern A.L."/>
            <person name="Halter G.M."/>
            <person name="Han M.V."/>
            <person name="Heger A."/>
            <person name="Hillier L."/>
            <person name="Hinrichs A.S."/>
            <person name="Holmes I."/>
            <person name="Hoskins R.A."/>
            <person name="Hubisz M.J."/>
            <person name="Hultmark D."/>
            <person name="Huntley M.A."/>
            <person name="Jaffe D.B."/>
            <person name="Jagadeeshan S."/>
            <person name="Jeck W.R."/>
            <person name="Johnson J."/>
            <person name="Jones C.D."/>
            <person name="Jordan W.C."/>
            <person name="Karpen G.H."/>
            <person name="Kataoka E."/>
            <person name="Keightley P.D."/>
            <person name="Kheradpour P."/>
            <person name="Kirkness E.F."/>
            <person name="Koerich L.B."/>
            <person name="Kristiansen K."/>
            <person name="Kudrna D."/>
            <person name="Kulathinal R.J."/>
            <person name="Kumar S."/>
            <person name="Kwok R."/>
            <person name="Lander E."/>
            <person name="Langley C.H."/>
            <person name="Lapoint R."/>
            <person name="Lazzaro B.P."/>
            <person name="Lee S.J."/>
            <person name="Levesque L."/>
            <person name="Li R."/>
            <person name="Lin C.F."/>
            <person name="Lin M.F."/>
            <person name="Lindblad-Toh K."/>
            <person name="Llopart A."/>
            <person name="Long M."/>
            <person name="Low L."/>
            <person name="Lozovsky E."/>
            <person name="Lu J."/>
            <person name="Luo M."/>
            <person name="Machado C.A."/>
            <person name="Makalowski W."/>
            <person name="Marzo M."/>
            <person name="Matsuda M."/>
            <person name="Matzkin L."/>
            <person name="McAllister B."/>
            <person name="McBride C.S."/>
            <person name="McKernan B."/>
            <person name="McKernan K."/>
            <person name="Mendez-Lago M."/>
            <person name="Minx P."/>
            <person name="Mollenhauer M.U."/>
            <person name="Montooth K."/>
            <person name="Mount S.M."/>
            <person name="Mu X."/>
            <person name="Myers E."/>
            <person name="Negre B."/>
            <person name="Newfeld S."/>
            <person name="Nielsen R."/>
            <person name="Noor M.A."/>
            <person name="O'Grady P."/>
            <person name="Pachter L."/>
            <person name="Papaceit M."/>
            <person name="Parisi M.J."/>
            <person name="Parisi M."/>
            <person name="Parts L."/>
            <person name="Pedersen J.S."/>
            <person name="Pesole G."/>
            <person name="Phillippy A.M."/>
            <person name="Ponting C.P."/>
            <person name="Pop M."/>
            <person name="Porcelli D."/>
            <person name="Powell J.R."/>
            <person name="Prohaska S."/>
            <person name="Pruitt K."/>
            <person name="Puig M."/>
            <person name="Quesneville H."/>
            <person name="Ram K.R."/>
            <person name="Rand D."/>
            <person name="Rasmussen M.D."/>
            <person name="Reed L.K."/>
            <person name="Reenan R."/>
            <person name="Reily A."/>
            <person name="Remington K.A."/>
            <person name="Rieger T.T."/>
            <person name="Ritchie M.G."/>
            <person name="Robin C."/>
            <person name="Rogers Y.H."/>
            <person name="Rohde C."/>
            <person name="Rozas J."/>
            <person name="Rubenfield M.J."/>
            <person name="Ruiz A."/>
            <person name="Russo S."/>
            <person name="Salzberg S.L."/>
            <person name="Sanchez-Gracia A."/>
            <person name="Saranga D.J."/>
            <person name="Sato H."/>
            <person name="Schaeffer S.W."/>
            <person name="Schatz M.C."/>
            <person name="Schlenke T."/>
            <person name="Schwartz R."/>
            <person name="Segarra C."/>
            <person name="Singh R.S."/>
            <person name="Sirot L."/>
            <person name="Sirota M."/>
            <person name="Sisneros N.B."/>
            <person name="Smith C.D."/>
            <person name="Smith T.F."/>
            <person name="Spieth J."/>
            <person name="Stage D.E."/>
            <person name="Stark A."/>
            <person name="Stephan W."/>
            <person name="Strausberg R.L."/>
            <person name="Strempel S."/>
            <person name="Sturgill D."/>
            <person name="Sutton G."/>
            <person name="Sutton G.G."/>
            <person name="Tao W."/>
            <person name="Teichmann S."/>
            <person name="Tobari Y.N."/>
            <person name="Tomimura Y."/>
            <person name="Tsolas J.M."/>
            <person name="Valente V.L."/>
            <person name="Venter E."/>
            <person name="Venter J.C."/>
            <person name="Vicario S."/>
            <person name="Vieira F.G."/>
            <person name="Vilella A.J."/>
            <person name="Villasante A."/>
            <person name="Walenz B."/>
            <person name="Wang J."/>
            <person name="Wasserman M."/>
            <person name="Watts T."/>
            <person name="Wilson D."/>
            <person name="Wilson R.K."/>
            <person name="Wing R.A."/>
            <person name="Wolfner M.F."/>
            <person name="Wong A."/>
            <person name="Wong G.K."/>
            <person name="Wu C.I."/>
            <person name="Wu G."/>
            <person name="Yamamoto D."/>
            <person name="Yang H.P."/>
            <person name="Yang S.P."/>
            <person name="Yorke J.A."/>
            <person name="Yoshida K."/>
            <person name="Zdobnov E."/>
            <person name="Zhang P."/>
            <person name="Zhang Y."/>
            <person name="Zimin A.V."/>
            <person name="Baldwin J."/>
            <person name="Abdouelleil A."/>
            <person name="Abdulkadir J."/>
            <person name="Abebe A."/>
            <person name="Abera B."/>
            <person name="Abreu J."/>
            <person name="Acer S.C."/>
            <person name="Aftuck L."/>
            <person name="Alexander A."/>
            <person name="An P."/>
            <person name="Anderson E."/>
            <person name="Anderson S."/>
            <person name="Arachi H."/>
            <person name="Azer M."/>
            <person name="Bachantsang P."/>
            <person name="Barry A."/>
            <person name="Bayul T."/>
            <person name="Berlin A."/>
            <person name="Bessette D."/>
            <person name="Bloom T."/>
            <person name="Blye J."/>
            <person name="Boguslavskiy L."/>
            <person name="Bonnet C."/>
            <person name="Boukhgalter B."/>
            <person name="Bourzgui I."/>
            <person name="Brown A."/>
            <person name="Cahill P."/>
            <person name="Channer S."/>
            <person name="Cheshatsang Y."/>
            <person name="Chuda L."/>
            <person name="Citroen M."/>
            <person name="Collymore A."/>
            <person name="Cooke P."/>
            <person name="Costello M."/>
            <person name="D'Aco K."/>
            <person name="Daza R."/>
            <person name="De Haan G."/>
            <person name="DeGray S."/>
            <person name="DeMaso C."/>
            <person name="Dhargay N."/>
            <person name="Dooley K."/>
            <person name="Dooley E."/>
            <person name="Doricent M."/>
            <person name="Dorje P."/>
            <person name="Dorjee K."/>
            <person name="Dupes A."/>
            <person name="Elong R."/>
            <person name="Falk J."/>
            <person name="Farina A."/>
            <person name="Faro S."/>
            <person name="Ferguson D."/>
            <person name="Fisher S."/>
            <person name="Foley C.D."/>
            <person name="Franke A."/>
            <person name="Friedrich D."/>
            <person name="Gadbois L."/>
            <person name="Gearin G."/>
            <person name="Gearin C.R."/>
            <person name="Giannoukos G."/>
            <person name="Goode T."/>
            <person name="Graham J."/>
            <person name="Grandbois E."/>
            <person name="Grewal S."/>
            <person name="Gyaltsen K."/>
            <person name="Hafez N."/>
            <person name="Hagos B."/>
            <person name="Hall J."/>
            <person name="Henson C."/>
            <person name="Hollinger A."/>
            <person name="Honan T."/>
            <person name="Huard M.D."/>
            <person name="Hughes L."/>
            <person name="Hurhula B."/>
            <person name="Husby M.E."/>
            <person name="Kamat A."/>
            <person name="Kanga B."/>
            <person name="Kashin S."/>
            <person name="Khazanovich D."/>
            <person name="Kisner P."/>
            <person name="Lance K."/>
            <person name="Lara M."/>
            <person name="Lee W."/>
            <person name="Lennon N."/>
            <person name="Letendre F."/>
            <person name="LeVine R."/>
            <person name="Lipovsky A."/>
            <person name="Liu X."/>
            <person name="Liu J."/>
            <person name="Liu S."/>
            <person name="Lokyitsang T."/>
            <person name="Lokyitsang Y."/>
            <person name="Lubonja R."/>
            <person name="Lui A."/>
            <person name="MacDonald P."/>
            <person name="Magnisalis V."/>
            <person name="Maru K."/>
            <person name="Matthews C."/>
            <person name="McCusker W."/>
            <person name="McDonough S."/>
            <person name="Mehta T."/>
            <person name="Meldrim J."/>
            <person name="Meneus L."/>
            <person name="Mihai O."/>
            <person name="Mihalev A."/>
            <person name="Mihova T."/>
            <person name="Mittelman R."/>
            <person name="Mlenga V."/>
            <person name="Montmayeur A."/>
            <person name="Mulrain L."/>
            <person name="Navidi A."/>
            <person name="Naylor J."/>
            <person name="Negash T."/>
            <person name="Nguyen T."/>
            <person name="Nguyen N."/>
            <person name="Nicol R."/>
            <person name="Norbu C."/>
            <person name="Norbu N."/>
            <person name="Novod N."/>
            <person name="O'Neill B."/>
            <person name="Osman S."/>
            <person name="Markiewicz E."/>
            <person name="Oyono O.L."/>
            <person name="Patti C."/>
            <person name="Phunkhang P."/>
            <person name="Pierre F."/>
            <person name="Priest M."/>
            <person name="Raghuraman S."/>
            <person name="Rege F."/>
            <person name="Reyes R."/>
            <person name="Rise C."/>
            <person name="Rogov P."/>
            <person name="Ross K."/>
            <person name="Ryan E."/>
            <person name="Settipalli S."/>
            <person name="Shea T."/>
            <person name="Sherpa N."/>
            <person name="Shi L."/>
            <person name="Shih D."/>
            <person name="Sparrow T."/>
            <person name="Spaulding J."/>
            <person name="Stalker J."/>
            <person name="Stange-Thomann N."/>
            <person name="Stavropoulos S."/>
            <person name="Stone C."/>
            <person name="Strader C."/>
            <person name="Tesfaye S."/>
            <person name="Thomson T."/>
            <person name="Thoulutsang Y."/>
            <person name="Thoulutsang D."/>
            <person name="Topham K."/>
            <person name="Topping I."/>
            <person name="Tsamla T."/>
            <person name="Vassiliev H."/>
            <person name="Vo A."/>
            <person name="Wangchuk T."/>
            <person name="Wangdi T."/>
            <person name="Weiand M."/>
            <person name="Wilkinson J."/>
            <person name="Wilson A."/>
            <person name="Yadav S."/>
            <person name="Young G."/>
            <person name="Yu Q."/>
            <person name="Zembek L."/>
            <person name="Zhong D."/>
            <person name="Zimmer A."/>
            <person name="Zwirko Z."/>
            <person name="Jaffe D.B."/>
            <person name="Alvarez P."/>
            <person name="Brockman W."/>
            <person name="Butler J."/>
            <person name="Chin C."/>
            <person name="Gnerre S."/>
            <person name="Grabherr M."/>
            <person name="Kleber M."/>
            <person name="Mauceli E."/>
            <person name="MacCallum I."/>
        </authorList>
    </citation>
    <scope>NUCLEOTIDE SEQUENCE [LARGE SCALE GENOMIC DNA]</scope>
    <source>
        <strain evidence="3">Tucson 14030-0811.24</strain>
    </source>
</reference>
<name>A0A0Q9WZC6_DROWI</name>
<evidence type="ECO:0000256" key="1">
    <source>
        <dbReference type="SAM" id="MobiDB-lite"/>
    </source>
</evidence>
<organism evidence="2 3">
    <name type="scientific">Drosophila willistoni</name>
    <name type="common">Fruit fly</name>
    <dbReference type="NCBI Taxonomy" id="7260"/>
    <lineage>
        <taxon>Eukaryota</taxon>
        <taxon>Metazoa</taxon>
        <taxon>Ecdysozoa</taxon>
        <taxon>Arthropoda</taxon>
        <taxon>Hexapoda</taxon>
        <taxon>Insecta</taxon>
        <taxon>Pterygota</taxon>
        <taxon>Neoptera</taxon>
        <taxon>Endopterygota</taxon>
        <taxon>Diptera</taxon>
        <taxon>Brachycera</taxon>
        <taxon>Muscomorpha</taxon>
        <taxon>Ephydroidea</taxon>
        <taxon>Drosophilidae</taxon>
        <taxon>Drosophila</taxon>
        <taxon>Sophophora</taxon>
    </lineage>
</organism>